<comment type="similarity">
    <text evidence="1 4">Belongs to the short-chain dehydrogenases/reductases (SDR) family.</text>
</comment>
<dbReference type="FunFam" id="3.40.50.720:FF:000173">
    <property type="entry name" value="3-oxoacyl-[acyl-carrier protein] reductase"/>
    <property type="match status" value="1"/>
</dbReference>
<dbReference type="GO" id="GO:0008202">
    <property type="term" value="P:steroid metabolic process"/>
    <property type="evidence" value="ECO:0007669"/>
    <property type="project" value="UniProtKB-KW"/>
</dbReference>
<dbReference type="InterPro" id="IPR036291">
    <property type="entry name" value="NAD(P)-bd_dom_sf"/>
</dbReference>
<dbReference type="EC" id="1.1.1.100" evidence="5"/>
<organism evidence="5 6">
    <name type="scientific">Butyrivibrio proteoclasticus (strain ATCC 51982 / DSM 14932 / B316)</name>
    <name type="common">Clostridium proteoclasticum</name>
    <dbReference type="NCBI Taxonomy" id="515622"/>
    <lineage>
        <taxon>Bacteria</taxon>
        <taxon>Bacillati</taxon>
        <taxon>Bacillota</taxon>
        <taxon>Clostridia</taxon>
        <taxon>Lachnospirales</taxon>
        <taxon>Lachnospiraceae</taxon>
        <taxon>Butyrivibrio</taxon>
    </lineage>
</organism>
<dbReference type="SUPFAM" id="SSF51735">
    <property type="entry name" value="NAD(P)-binding Rossmann-fold domains"/>
    <property type="match status" value="1"/>
</dbReference>
<accession>E0RVR7</accession>
<dbReference type="InterPro" id="IPR050259">
    <property type="entry name" value="SDR"/>
</dbReference>
<dbReference type="PROSITE" id="PS00061">
    <property type="entry name" value="ADH_SHORT"/>
    <property type="match status" value="1"/>
</dbReference>
<dbReference type="Pfam" id="PF00106">
    <property type="entry name" value="adh_short"/>
    <property type="match status" value="1"/>
</dbReference>
<name>E0RVR7_BUTPB</name>
<protein>
    <submittedName>
        <fullName evidence="5">3-oxoacyl-(Acyl-carrier-protein) reductase FabG2</fullName>
        <ecNumber evidence="5">1.1.1.100</ecNumber>
    </submittedName>
</protein>
<keyword evidence="3" id="KW-0753">Steroid metabolism</keyword>
<proteinExistence type="inferred from homology"/>
<dbReference type="Proteomes" id="UP000001299">
    <property type="component" value="Chromosome 1"/>
</dbReference>
<dbReference type="RefSeq" id="WP_013281878.1">
    <property type="nucleotide sequence ID" value="NC_014387.1"/>
</dbReference>
<evidence type="ECO:0000313" key="6">
    <source>
        <dbReference type="Proteomes" id="UP000001299"/>
    </source>
</evidence>
<dbReference type="NCBIfam" id="NF047420">
    <property type="entry name" value="EF_P_mod_YmfI"/>
    <property type="match status" value="1"/>
</dbReference>
<evidence type="ECO:0000256" key="2">
    <source>
        <dbReference type="ARBA" id="ARBA00023002"/>
    </source>
</evidence>
<dbReference type="PRINTS" id="PR00080">
    <property type="entry name" value="SDRFAMILY"/>
</dbReference>
<evidence type="ECO:0000256" key="4">
    <source>
        <dbReference type="RuleBase" id="RU000363"/>
    </source>
</evidence>
<dbReference type="KEGG" id="bpb:bpr_I2492"/>
<evidence type="ECO:0000256" key="3">
    <source>
        <dbReference type="ARBA" id="ARBA00023221"/>
    </source>
</evidence>
<dbReference type="AlphaFoldDB" id="E0RVR7"/>
<evidence type="ECO:0000313" key="5">
    <source>
        <dbReference type="EMBL" id="ADL35225.1"/>
    </source>
</evidence>
<dbReference type="EMBL" id="CP001810">
    <property type="protein sequence ID" value="ADL35225.1"/>
    <property type="molecule type" value="Genomic_DNA"/>
</dbReference>
<dbReference type="Gene3D" id="3.40.50.720">
    <property type="entry name" value="NAD(P)-binding Rossmann-like Domain"/>
    <property type="match status" value="1"/>
</dbReference>
<gene>
    <name evidence="5" type="primary">fabG2</name>
    <name evidence="5" type="ordered locus">bpr_I2492</name>
</gene>
<dbReference type="eggNOG" id="COG1028">
    <property type="taxonomic scope" value="Bacteria"/>
</dbReference>
<dbReference type="CDD" id="cd05233">
    <property type="entry name" value="SDR_c"/>
    <property type="match status" value="1"/>
</dbReference>
<dbReference type="InterPro" id="IPR002347">
    <property type="entry name" value="SDR_fam"/>
</dbReference>
<dbReference type="GO" id="GO:0004316">
    <property type="term" value="F:3-oxoacyl-[acyl-carrier-protein] reductase (NADPH) activity"/>
    <property type="evidence" value="ECO:0007669"/>
    <property type="project" value="UniProtKB-EC"/>
</dbReference>
<dbReference type="GO" id="GO:0032787">
    <property type="term" value="P:monocarboxylic acid metabolic process"/>
    <property type="evidence" value="ECO:0007669"/>
    <property type="project" value="UniProtKB-ARBA"/>
</dbReference>
<dbReference type="PANTHER" id="PTHR42879:SF2">
    <property type="entry name" value="3-OXOACYL-[ACYL-CARRIER-PROTEIN] REDUCTASE FABG"/>
    <property type="match status" value="1"/>
</dbReference>
<dbReference type="HOGENOM" id="CLU_010194_1_3_9"/>
<dbReference type="PANTHER" id="PTHR42879">
    <property type="entry name" value="3-OXOACYL-(ACYL-CARRIER-PROTEIN) REDUCTASE"/>
    <property type="match status" value="1"/>
</dbReference>
<dbReference type="InterPro" id="IPR020904">
    <property type="entry name" value="Sc_DH/Rdtase_CS"/>
</dbReference>
<dbReference type="STRING" id="515622.bpr_I2492"/>
<keyword evidence="2 5" id="KW-0560">Oxidoreductase</keyword>
<dbReference type="PRINTS" id="PR00081">
    <property type="entry name" value="GDHRDH"/>
</dbReference>
<keyword evidence="6" id="KW-1185">Reference proteome</keyword>
<evidence type="ECO:0000256" key="1">
    <source>
        <dbReference type="ARBA" id="ARBA00006484"/>
    </source>
</evidence>
<reference evidence="5 6" key="1">
    <citation type="journal article" date="2010" name="PLoS ONE">
        <title>The glycobiome of the rumen bacterium Butyrivibrio proteoclasticus B316(T) highlights adaptation to a polysaccharide-rich environment.</title>
        <authorList>
            <person name="Kelly W.J."/>
            <person name="Leahy S.C."/>
            <person name="Altermann E."/>
            <person name="Yeoman C.J."/>
            <person name="Dunne J.C."/>
            <person name="Kong Z."/>
            <person name="Pacheco D.M."/>
            <person name="Li D."/>
            <person name="Noel S.J."/>
            <person name="Moon C.D."/>
            <person name="Cookson A.L."/>
            <person name="Attwood G.T."/>
        </authorList>
    </citation>
    <scope>NUCLEOTIDE SEQUENCE [LARGE SCALE GENOMIC DNA]</scope>
    <source>
        <strain evidence="6">ATCC 51982 / DSM 14932 / B316</strain>
    </source>
</reference>
<sequence>MNRKVLITGASRGIGKAIAGAFAREGDDLFLLCRNNIEDLEAFAGVLEKDNGIKVKTFKCDVGDYDSLREVFSQIDDIDIVINNAGVAWIGLLTDMDVSDWKNIMSTNLDSLFYICKLAVPRMVQKQSGRIINISSVWGNVGASCEVAYSASKGGVNSFTRALAKELAPSNISVNAIACGVIDTDMNRQHLSEEDLEELREDIPMDRLGSTDEVAELVLKVAHAPVYMTGQVITIDGGWI</sequence>
<keyword evidence="3" id="KW-0443">Lipid metabolism</keyword>